<feature type="domain" description="Helicase HerA-like C-terminal" evidence="3">
    <location>
        <begin position="13"/>
        <end position="392"/>
    </location>
</feature>
<organism evidence="4 5">
    <name type="scientific">Klebsiella phage YMC16/01/N133_KPN_BP</name>
    <dbReference type="NCBI Taxonomy" id="2026102"/>
    <lineage>
        <taxon>Viruses</taxon>
        <taxon>Duplodnaviria</taxon>
        <taxon>Heunggongvirae</taxon>
        <taxon>Uroviricota</taxon>
        <taxon>Caudoviricetes</taxon>
        <taxon>Casjensviridae</taxon>
        <taxon>Seodaemunguvirus</taxon>
        <taxon>Seodaemunguvirus YMC16-01N133</taxon>
    </lineage>
</organism>
<evidence type="ECO:0000313" key="5">
    <source>
        <dbReference type="Proteomes" id="UP000221999"/>
    </source>
</evidence>
<feature type="region of interest" description="Disordered" evidence="1">
    <location>
        <begin position="402"/>
        <end position="428"/>
    </location>
</feature>
<dbReference type="Proteomes" id="UP000221999">
    <property type="component" value="Segment"/>
</dbReference>
<name>A0A248XCZ8_9CAUD</name>
<keyword evidence="2" id="KW-0472">Membrane</keyword>
<dbReference type="InterPro" id="IPR051162">
    <property type="entry name" value="T4SS_component"/>
</dbReference>
<evidence type="ECO:0000256" key="1">
    <source>
        <dbReference type="SAM" id="MobiDB-lite"/>
    </source>
</evidence>
<proteinExistence type="predicted"/>
<feature type="transmembrane region" description="Helical" evidence="2">
    <location>
        <begin position="437"/>
        <end position="456"/>
    </location>
</feature>
<keyword evidence="5" id="KW-1185">Reference proteome</keyword>
<accession>A0A248XCZ8</accession>
<dbReference type="InterPro" id="IPR033186">
    <property type="entry name" value="HerA_C"/>
</dbReference>
<dbReference type="Gene3D" id="3.40.50.300">
    <property type="entry name" value="P-loop containing nucleotide triphosphate hydrolases"/>
    <property type="match status" value="2"/>
</dbReference>
<protein>
    <recommendedName>
        <fullName evidence="3">Helicase HerA-like C-terminal domain-containing protein</fullName>
    </recommendedName>
</protein>
<dbReference type="PANTHER" id="PTHR30121:SF6">
    <property type="entry name" value="SLR6007 PROTEIN"/>
    <property type="match status" value="1"/>
</dbReference>
<dbReference type="Pfam" id="PF05872">
    <property type="entry name" value="HerA_C"/>
    <property type="match status" value="1"/>
</dbReference>
<keyword evidence="2" id="KW-1133">Transmembrane helix</keyword>
<evidence type="ECO:0000313" key="4">
    <source>
        <dbReference type="EMBL" id="ASW27678.1"/>
    </source>
</evidence>
<dbReference type="PANTHER" id="PTHR30121">
    <property type="entry name" value="UNCHARACTERIZED PROTEIN YJGR-RELATED"/>
    <property type="match status" value="1"/>
</dbReference>
<keyword evidence="2" id="KW-0812">Transmembrane</keyword>
<sequence length="498" mass="52894">MTNYQIMIGADCGPVFVPAKYLNRHGLIAGATGTGKSVSAIGLAESLARIGVPVFLTDVKGDLSGMAAASTLDGAKEFPGWRPEAAPVRLLDVFRERGGPLTTTIRAMGPALVARALGATDVQAGVIEIAFAVAEDDGLPLDTLRDLRTVVNHCAENRDAIGSRYGLITPSSVAAIGRAILGLERAGGAAFFDRSTFALADLLAHTPDGRGVVSMLDCVRLIRAPRLYAAVLMMILDRLAALLPEVGDTDKPIFAMILDEAHLIFDDAPPELLRMIDQTVRLIRSKGVGVFFATQAPGDLPDSISRQLHLRIQHALRSVTPADARAVYAAAQSMPAPVGFKAADVIGTLPKGSALVSFMGDDGTLTAARVVKMALPRCRLSPLSDAERAALMFPGWREPETVPGAERVSRGRWQSPYPNIQNLPRDDSSKADRRHGWLYLAAVAVGGVLCAPWSGVVSKISALLPPAVILYPLPLVLSLAVCAGIAQGRANHQRPRRR</sequence>
<dbReference type="InterPro" id="IPR027417">
    <property type="entry name" value="P-loop_NTPase"/>
</dbReference>
<dbReference type="SUPFAM" id="SSF52540">
    <property type="entry name" value="P-loop containing nucleoside triphosphate hydrolases"/>
    <property type="match status" value="1"/>
</dbReference>
<feature type="transmembrane region" description="Helical" evidence="2">
    <location>
        <begin position="468"/>
        <end position="488"/>
    </location>
</feature>
<evidence type="ECO:0000259" key="3">
    <source>
        <dbReference type="Pfam" id="PF05872"/>
    </source>
</evidence>
<reference evidence="4 5" key="1">
    <citation type="submission" date="2017-07" db="EMBL/GenBank/DDBJ databases">
        <title>Complete Genome Sequence of the Klebsiella phage YMC16/01/N133_KPN_BP.</title>
        <authorList>
            <person name="Jeon J."/>
            <person name="Yong D."/>
            <person name="Lee K."/>
        </authorList>
    </citation>
    <scope>NUCLEOTIDE SEQUENCE [LARGE SCALE GENOMIC DNA]</scope>
</reference>
<dbReference type="EMBL" id="MF476925">
    <property type="protein sequence ID" value="ASW27678.1"/>
    <property type="molecule type" value="Genomic_DNA"/>
</dbReference>
<evidence type="ECO:0000256" key="2">
    <source>
        <dbReference type="SAM" id="Phobius"/>
    </source>
</evidence>
<gene>
    <name evidence="4" type="ORF">KPNN133_059</name>
</gene>